<evidence type="ECO:0000313" key="1">
    <source>
        <dbReference type="EMBL" id="SVD49867.1"/>
    </source>
</evidence>
<dbReference type="AlphaFoldDB" id="A0A382VTM5"/>
<protein>
    <recommendedName>
        <fullName evidence="2">Orn/DAP/Arg decarboxylase 2 N-terminal domain-containing protein</fullName>
    </recommendedName>
</protein>
<proteinExistence type="predicted"/>
<accession>A0A382VTM5</accession>
<dbReference type="InterPro" id="IPR009006">
    <property type="entry name" value="Ala_racemase/Decarboxylase_C"/>
</dbReference>
<dbReference type="InterPro" id="IPR029066">
    <property type="entry name" value="PLP-binding_barrel"/>
</dbReference>
<dbReference type="Gene3D" id="2.40.37.10">
    <property type="entry name" value="Lyase, Ornithine Decarboxylase, Chain A, domain 1"/>
    <property type="match status" value="1"/>
</dbReference>
<dbReference type="GO" id="GO:0003824">
    <property type="term" value="F:catalytic activity"/>
    <property type="evidence" value="ECO:0007669"/>
    <property type="project" value="InterPro"/>
</dbReference>
<gene>
    <name evidence="1" type="ORF">METZ01_LOCUS402721</name>
</gene>
<reference evidence="1" key="1">
    <citation type="submission" date="2018-05" db="EMBL/GenBank/DDBJ databases">
        <authorList>
            <person name="Lanie J.A."/>
            <person name="Ng W.-L."/>
            <person name="Kazmierczak K.M."/>
            <person name="Andrzejewski T.M."/>
            <person name="Davidsen T.M."/>
            <person name="Wayne K.J."/>
            <person name="Tettelin H."/>
            <person name="Glass J.I."/>
            <person name="Rusch D."/>
            <person name="Podicherti R."/>
            <person name="Tsui H.-C.T."/>
            <person name="Winkler M.E."/>
        </authorList>
    </citation>
    <scope>NUCLEOTIDE SEQUENCE</scope>
</reference>
<evidence type="ECO:0008006" key="2">
    <source>
        <dbReference type="Google" id="ProtNLM"/>
    </source>
</evidence>
<organism evidence="1">
    <name type="scientific">marine metagenome</name>
    <dbReference type="NCBI Taxonomy" id="408172"/>
    <lineage>
        <taxon>unclassified sequences</taxon>
        <taxon>metagenomes</taxon>
        <taxon>ecological metagenomes</taxon>
    </lineage>
</organism>
<dbReference type="Gene3D" id="3.20.20.10">
    <property type="entry name" value="Alanine racemase"/>
    <property type="match status" value="1"/>
</dbReference>
<name>A0A382VTM5_9ZZZZ</name>
<sequence>MSQHPLRSLIENKPLLESIAEKYGTPLYLYSGDRIKNNLDHLSTALNKYLEKNQI</sequence>
<dbReference type="EMBL" id="UINC01154527">
    <property type="protein sequence ID" value="SVD49867.1"/>
    <property type="molecule type" value="Genomic_DNA"/>
</dbReference>